<name>A0A0R2G7J1_9LACO</name>
<dbReference type="Pfam" id="PF12705">
    <property type="entry name" value="PDDEXK_1"/>
    <property type="match status" value="1"/>
</dbReference>
<evidence type="ECO:0000256" key="7">
    <source>
        <dbReference type="ARBA" id="ARBA00022840"/>
    </source>
</evidence>
<dbReference type="GO" id="GO:0005524">
    <property type="term" value="F:ATP binding"/>
    <property type="evidence" value="ECO:0007669"/>
    <property type="project" value="UniProtKB-KW"/>
</dbReference>
<dbReference type="STRING" id="81857.IV38_GL001165"/>
<evidence type="ECO:0000313" key="13">
    <source>
        <dbReference type="EMBL" id="KRN28953.1"/>
    </source>
</evidence>
<dbReference type="RefSeq" id="WP_057768900.1">
    <property type="nucleotide sequence ID" value="NZ_JQAT01000002.1"/>
</dbReference>
<dbReference type="SUPFAM" id="SSF52540">
    <property type="entry name" value="P-loop containing nucleoside triphosphate hydrolases"/>
    <property type="match status" value="1"/>
</dbReference>
<dbReference type="InterPro" id="IPR027417">
    <property type="entry name" value="P-loop_NTPase"/>
</dbReference>
<evidence type="ECO:0000313" key="15">
    <source>
        <dbReference type="Proteomes" id="UP000051645"/>
    </source>
</evidence>
<dbReference type="EMBL" id="JQAZ01000002">
    <property type="protein sequence ID" value="KRN32637.1"/>
    <property type="molecule type" value="Genomic_DNA"/>
</dbReference>
<evidence type="ECO:0000259" key="11">
    <source>
        <dbReference type="Pfam" id="PF12705"/>
    </source>
</evidence>
<feature type="region of interest" description="Disordered" evidence="10">
    <location>
        <begin position="823"/>
        <end position="843"/>
    </location>
</feature>
<organism evidence="14 15">
    <name type="scientific">Lactobacillus selangorensis</name>
    <dbReference type="NCBI Taxonomy" id="81857"/>
    <lineage>
        <taxon>Bacteria</taxon>
        <taxon>Bacillati</taxon>
        <taxon>Bacillota</taxon>
        <taxon>Bacilli</taxon>
        <taxon>Lactobacillales</taxon>
        <taxon>Lactobacillaceae</taxon>
        <taxon>Lactobacillus</taxon>
    </lineage>
</organism>
<dbReference type="EMBL" id="JQAT01000002">
    <property type="protein sequence ID" value="KRN28953.1"/>
    <property type="molecule type" value="Genomic_DNA"/>
</dbReference>
<dbReference type="Proteomes" id="UP000051751">
    <property type="component" value="Unassembled WGS sequence"/>
</dbReference>
<dbReference type="OrthoDB" id="9758506at2"/>
<evidence type="ECO:0000256" key="6">
    <source>
        <dbReference type="ARBA" id="ARBA00022839"/>
    </source>
</evidence>
<dbReference type="GO" id="GO:0004527">
    <property type="term" value="F:exonuclease activity"/>
    <property type="evidence" value="ECO:0007669"/>
    <property type="project" value="UniProtKB-KW"/>
</dbReference>
<evidence type="ECO:0000256" key="4">
    <source>
        <dbReference type="ARBA" id="ARBA00022801"/>
    </source>
</evidence>
<keyword evidence="5 14" id="KW-0347">Helicase</keyword>
<sequence length="1346" mass="153353">MESKPKLTVVAGKASADHRRKMVLDLSQNYQTDPADYQYFYIVPNHVKFSAEVDVLDQLRAQLQQPETAAFAQSRVQVFSFSRLAWYYMQRTDYYRKQRLDNTGLSMLVYRILQRHNSELKLYKDQAEKPGFVNQLVLELQNLITGRIAPEDLGKLAANLENGPTAKTDQAIQNTIKKLRDLQILLSAYQRAMRSTTDQNGQVKEGFIQQADVLDELTQYLTDELKQVDLSHTRFYVEGFDHFTAQEFHLLSTLIKQAASVQVSLILAPQPQNAINDVFAEARHTYQMLANLGAEPTVETIAAQTGFRRVTPDLQQLEDYWISRSSGVTRHEQQQTKPLQDVHVANADNRYTELVAVATKIHQMVMAPAADGHEPYHYNDFIVASPKLADYQTLLAAVFEQAEIPYFNDLQTEMADHPLIAFIDALFAVPAHHYQYEDVMRLLRTELLLPKDPASPTGYMDRHVFRHNLDLAENYMLQWGKQGSDFTDAAKPWKQRPDEDENAAGEDSRKHDMIPYADWPEAPKEVEAMHQFIATTLPPLYADLNRSRTGATLLKKFYRFIKSSGVSAQLQQWQQDALAKDQLQTASQQQQVWQTFTTILDEYHLILGDEKLTKGSDKLGNFANTLKAGFAGAKFSQIPSTLDQVQVTRTNLRQTQSRKVVFVIGATADDMPARITDDAALLDDFDLDQIEQINQHPTLKDAEFLAESADSSNNPTVLSAEQFLNETTQKQMGNETNVNYHIFMTGREQLYLSYPLLNAAGETLKVSPYVRSIAAYFSLAPRHFQTVPSQNNEPALAYVGTQRTTLTQLVNILHGKLAAPVQNDPAAASDQEQPQDEKEKQLKKQREQKWLYIYTLLKKDTKQADPKLTKRVISSLDYANAPENLSANVREQLYPHDLVTSISQLESYYQDPYEYFLKYGLHLQTRKTNELNPMKMGNYFHLALRMYMDQLKDLKQADPDLKEERAKEVMEDVLAALQNDPDYALLQASNQMQYRRSQLDNVLRQMAIDLFHQGQELKSHVWRTEVPFGMKGSQFAGLSLPVLDGNDQLVPDRHVKVRGQIDRIDSLSVNSLTGEDLLYLLVFDYKSRDRDFDYTQAYYGLQLQLLTYLNAIDRNPDFFTAPDNFGPGKQIIPAGAFYQHVQNPALEMNNKRLLNLAQNLLSDAPDVRKDALKKLLEQRMAKQTKNQGIILDNTVQDNENHDFNPDSLLAYLDQNIAEDGHLKQGKSSVLPLQYKAKNGGFADSSLRSLVDEKQMQLLLAYNRYLIQKAAGKILSGEIELAPARIDDTTTFLEHSDFLPILQFDPLAGDQYNDITTLHAKNGQNKKEVALEKMQEKLPKEGYDDKN</sequence>
<keyword evidence="2" id="KW-0547">Nucleotide-binding</keyword>
<proteinExistence type="predicted"/>
<dbReference type="GO" id="GO:0004386">
    <property type="term" value="F:helicase activity"/>
    <property type="evidence" value="ECO:0007669"/>
    <property type="project" value="UniProtKB-KW"/>
</dbReference>
<protein>
    <submittedName>
        <fullName evidence="14">ATP-dependent helicase deoxyribonuclease subunit B</fullName>
    </submittedName>
</protein>
<evidence type="ECO:0000256" key="1">
    <source>
        <dbReference type="ARBA" id="ARBA00022722"/>
    </source>
</evidence>
<evidence type="ECO:0000256" key="9">
    <source>
        <dbReference type="ARBA" id="ARBA00023204"/>
    </source>
</evidence>
<feature type="domain" description="PD-(D/E)XK endonuclease-like" evidence="11">
    <location>
        <begin position="901"/>
        <end position="1178"/>
    </location>
</feature>
<evidence type="ECO:0000313" key="16">
    <source>
        <dbReference type="Proteomes" id="UP000051751"/>
    </source>
</evidence>
<reference evidence="15 16" key="1">
    <citation type="journal article" date="2015" name="Genome Announc.">
        <title>Expanding the biotechnology potential of lactobacilli through comparative genomics of 213 strains and associated genera.</title>
        <authorList>
            <person name="Sun Z."/>
            <person name="Harris H.M."/>
            <person name="McCann A."/>
            <person name="Guo C."/>
            <person name="Argimon S."/>
            <person name="Zhang W."/>
            <person name="Yang X."/>
            <person name="Jeffery I.B."/>
            <person name="Cooney J.C."/>
            <person name="Kagawa T.F."/>
            <person name="Liu W."/>
            <person name="Song Y."/>
            <person name="Salvetti E."/>
            <person name="Wrobel A."/>
            <person name="Rasinkangas P."/>
            <person name="Parkhill J."/>
            <person name="Rea M.C."/>
            <person name="O'Sullivan O."/>
            <person name="Ritari J."/>
            <person name="Douillard F.P."/>
            <person name="Paul Ross R."/>
            <person name="Yang R."/>
            <person name="Briner A.E."/>
            <person name="Felis G.E."/>
            <person name="de Vos W.M."/>
            <person name="Barrangou R."/>
            <person name="Klaenhammer T.R."/>
            <person name="Caufield P.W."/>
            <person name="Cui Y."/>
            <person name="Zhang H."/>
            <person name="O'Toole P.W."/>
        </authorList>
    </citation>
    <scope>NUCLEOTIDE SEQUENCE [LARGE SCALE GENOMIC DNA]</scope>
    <source>
        <strain evidence="13 16">ATCC BAA-66</strain>
        <strain evidence="14 15">DSM 13344</strain>
    </source>
</reference>
<dbReference type="GO" id="GO:0003677">
    <property type="term" value="F:DNA binding"/>
    <property type="evidence" value="ECO:0007669"/>
    <property type="project" value="UniProtKB-KW"/>
</dbReference>
<feature type="domain" description="ATP-dependent helicase/deoxyribonuclease subunit B N-terminal" evidence="12">
    <location>
        <begin position="10"/>
        <end position="318"/>
    </location>
</feature>
<dbReference type="InterPro" id="IPR038726">
    <property type="entry name" value="PDDEXK_AddAB-type"/>
</dbReference>
<dbReference type="PATRIC" id="fig|81857.3.peg.1171"/>
<evidence type="ECO:0000256" key="2">
    <source>
        <dbReference type="ARBA" id="ARBA00022741"/>
    </source>
</evidence>
<dbReference type="InterPro" id="IPR049035">
    <property type="entry name" value="ADDB_N"/>
</dbReference>
<keyword evidence="7" id="KW-0067">ATP-binding</keyword>
<evidence type="ECO:0000256" key="3">
    <source>
        <dbReference type="ARBA" id="ARBA00022763"/>
    </source>
</evidence>
<evidence type="ECO:0000256" key="8">
    <source>
        <dbReference type="ARBA" id="ARBA00023125"/>
    </source>
</evidence>
<dbReference type="GO" id="GO:0006281">
    <property type="term" value="P:DNA repair"/>
    <property type="evidence" value="ECO:0007669"/>
    <property type="project" value="UniProtKB-KW"/>
</dbReference>
<keyword evidence="4" id="KW-0378">Hydrolase</keyword>
<gene>
    <name evidence="13" type="ORF">IV38_GL001165</name>
    <name evidence="14" type="ORF">IV40_GL000688</name>
</gene>
<keyword evidence="8" id="KW-0238">DNA-binding</keyword>
<dbReference type="Pfam" id="PF21445">
    <property type="entry name" value="ADDB_N"/>
    <property type="match status" value="1"/>
</dbReference>
<feature type="region of interest" description="Disordered" evidence="10">
    <location>
        <begin position="488"/>
        <end position="511"/>
    </location>
</feature>
<dbReference type="GO" id="GO:0006310">
    <property type="term" value="P:DNA recombination"/>
    <property type="evidence" value="ECO:0007669"/>
    <property type="project" value="TreeGrafter"/>
</dbReference>
<accession>A0A0R2G7J1</accession>
<evidence type="ECO:0000256" key="5">
    <source>
        <dbReference type="ARBA" id="ARBA00022806"/>
    </source>
</evidence>
<dbReference type="PANTHER" id="PTHR30591:SF1">
    <property type="entry name" value="RECBCD ENZYME SUBUNIT RECC"/>
    <property type="match status" value="1"/>
</dbReference>
<keyword evidence="1" id="KW-0540">Nuclease</keyword>
<keyword evidence="15" id="KW-1185">Reference proteome</keyword>
<keyword evidence="3" id="KW-0227">DNA damage</keyword>
<keyword evidence="6" id="KW-0269">Exonuclease</keyword>
<comment type="caution">
    <text evidence="14">The sequence shown here is derived from an EMBL/GenBank/DDBJ whole genome shotgun (WGS) entry which is preliminary data.</text>
</comment>
<evidence type="ECO:0000313" key="14">
    <source>
        <dbReference type="EMBL" id="KRN32637.1"/>
    </source>
</evidence>
<dbReference type="Gene3D" id="3.40.50.300">
    <property type="entry name" value="P-loop containing nucleotide triphosphate hydrolases"/>
    <property type="match status" value="3"/>
</dbReference>
<evidence type="ECO:0000256" key="10">
    <source>
        <dbReference type="SAM" id="MobiDB-lite"/>
    </source>
</evidence>
<dbReference type="Proteomes" id="UP000051645">
    <property type="component" value="Unassembled WGS sequence"/>
</dbReference>
<keyword evidence="9" id="KW-0234">DNA repair</keyword>
<evidence type="ECO:0000259" key="12">
    <source>
        <dbReference type="Pfam" id="PF21445"/>
    </source>
</evidence>
<dbReference type="PANTHER" id="PTHR30591">
    <property type="entry name" value="RECBCD ENZYME SUBUNIT RECC"/>
    <property type="match status" value="1"/>
</dbReference>